<keyword evidence="5" id="KW-0964">Secreted</keyword>
<keyword evidence="9" id="KW-0408">Iron</keyword>
<dbReference type="InterPro" id="IPR008427">
    <property type="entry name" value="Extracellular_membr_CFEM_dom"/>
</dbReference>
<dbReference type="Pfam" id="PF05730">
    <property type="entry name" value="CFEM"/>
    <property type="match status" value="2"/>
</dbReference>
<protein>
    <recommendedName>
        <fullName evidence="15">CFEM domain-containing protein</fullName>
    </recommendedName>
</protein>
<keyword evidence="13" id="KW-0449">Lipoprotein</keyword>
<name>A0ABR1INV4_9AGAR</name>
<keyword evidence="7" id="KW-0479">Metal-binding</keyword>
<evidence type="ECO:0000256" key="7">
    <source>
        <dbReference type="ARBA" id="ARBA00022723"/>
    </source>
</evidence>
<dbReference type="PANTHER" id="PTHR37928">
    <property type="entry name" value="CFEM DOMAIN PROTEIN (AFU_ORTHOLOGUE AFUA_6G14090)"/>
    <property type="match status" value="1"/>
</dbReference>
<feature type="signal peptide" evidence="14">
    <location>
        <begin position="1"/>
        <end position="19"/>
    </location>
</feature>
<dbReference type="EMBL" id="JBANRG010000093">
    <property type="protein sequence ID" value="KAK7436510.1"/>
    <property type="molecule type" value="Genomic_DNA"/>
</dbReference>
<dbReference type="Proteomes" id="UP001498398">
    <property type="component" value="Unassembled WGS sequence"/>
</dbReference>
<evidence type="ECO:0000256" key="12">
    <source>
        <dbReference type="ARBA" id="ARBA00023180"/>
    </source>
</evidence>
<evidence type="ECO:0000256" key="9">
    <source>
        <dbReference type="ARBA" id="ARBA00023004"/>
    </source>
</evidence>
<evidence type="ECO:0000256" key="1">
    <source>
        <dbReference type="ARBA" id="ARBA00004609"/>
    </source>
</evidence>
<comment type="caution">
    <text evidence="16">The sequence shown here is derived from an EMBL/GenBank/DDBJ whole genome shotgun (WGS) entry which is preliminary data.</text>
</comment>
<evidence type="ECO:0000256" key="4">
    <source>
        <dbReference type="ARBA" id="ARBA00022475"/>
    </source>
</evidence>
<dbReference type="PROSITE" id="PS52012">
    <property type="entry name" value="CFEM"/>
    <property type="match status" value="1"/>
</dbReference>
<evidence type="ECO:0000313" key="17">
    <source>
        <dbReference type="Proteomes" id="UP001498398"/>
    </source>
</evidence>
<keyword evidence="11" id="KW-1015">Disulfide bond</keyword>
<keyword evidence="6" id="KW-0349">Heme</keyword>
<comment type="subcellular location">
    <subcellularLocation>
        <location evidence="1">Cell membrane</location>
        <topology evidence="1">Lipid-anchor</topology>
        <topology evidence="1">GPI-anchor</topology>
    </subcellularLocation>
    <subcellularLocation>
        <location evidence="2">Secreted</location>
    </subcellularLocation>
</comment>
<comment type="similarity">
    <text evidence="3">Belongs to the RBT5 family.</text>
</comment>
<evidence type="ECO:0000256" key="13">
    <source>
        <dbReference type="ARBA" id="ARBA00023288"/>
    </source>
</evidence>
<keyword evidence="8 14" id="KW-0732">Signal</keyword>
<evidence type="ECO:0000256" key="6">
    <source>
        <dbReference type="ARBA" id="ARBA00022617"/>
    </source>
</evidence>
<proteinExistence type="inferred from homology"/>
<feature type="domain" description="CFEM" evidence="15">
    <location>
        <begin position="1"/>
        <end position="111"/>
    </location>
</feature>
<accession>A0ABR1INV4</accession>
<keyword evidence="10" id="KW-0472">Membrane</keyword>
<evidence type="ECO:0000256" key="5">
    <source>
        <dbReference type="ARBA" id="ARBA00022525"/>
    </source>
</evidence>
<reference evidence="16 17" key="1">
    <citation type="submission" date="2024-01" db="EMBL/GenBank/DDBJ databases">
        <title>A draft genome for the cacao thread blight pathogen Marasmiellus scandens.</title>
        <authorList>
            <person name="Baruah I.K."/>
            <person name="Leung J."/>
            <person name="Bukari Y."/>
            <person name="Amoako-Attah I."/>
            <person name="Meinhardt L.W."/>
            <person name="Bailey B.A."/>
            <person name="Cohen S.P."/>
        </authorList>
    </citation>
    <scope>NUCLEOTIDE SEQUENCE [LARGE SCALE GENOMIC DNA]</scope>
    <source>
        <strain evidence="16 17">GH-19</strain>
    </source>
</reference>
<dbReference type="SMART" id="SM00747">
    <property type="entry name" value="CFEM"/>
    <property type="match status" value="2"/>
</dbReference>
<evidence type="ECO:0000256" key="10">
    <source>
        <dbReference type="ARBA" id="ARBA00023136"/>
    </source>
</evidence>
<evidence type="ECO:0000259" key="15">
    <source>
        <dbReference type="PROSITE" id="PS52012"/>
    </source>
</evidence>
<dbReference type="PANTHER" id="PTHR37928:SF2">
    <property type="entry name" value="GPI ANCHORED CFEM DOMAIN PROTEIN (AFU_ORTHOLOGUE AFUA_6G10580)"/>
    <property type="match status" value="1"/>
</dbReference>
<evidence type="ECO:0000256" key="2">
    <source>
        <dbReference type="ARBA" id="ARBA00004613"/>
    </source>
</evidence>
<feature type="chain" id="PRO_5046387229" description="CFEM domain-containing protein" evidence="14">
    <location>
        <begin position="20"/>
        <end position="149"/>
    </location>
</feature>
<gene>
    <name evidence="16" type="ORF">VKT23_019064</name>
</gene>
<sequence>MFSKFITVLALGAVLSVNAATTGTQCTPGCLSNCIAKALPQSGCDPMDVTCLCKSSKFSNAVASCVWSSCPSQMNSAISFQKQMCNGDTVCPTNCLESAADDSNCDNTDVKCLCNDTNFKNEGFACIQSQCPSQMQKAQTFQKTMCVWN</sequence>
<keyword evidence="12" id="KW-0325">Glycoprotein</keyword>
<evidence type="ECO:0000256" key="3">
    <source>
        <dbReference type="ARBA" id="ARBA00010031"/>
    </source>
</evidence>
<keyword evidence="17" id="KW-1185">Reference proteome</keyword>
<organism evidence="16 17">
    <name type="scientific">Marasmiellus scandens</name>
    <dbReference type="NCBI Taxonomy" id="2682957"/>
    <lineage>
        <taxon>Eukaryota</taxon>
        <taxon>Fungi</taxon>
        <taxon>Dikarya</taxon>
        <taxon>Basidiomycota</taxon>
        <taxon>Agaricomycotina</taxon>
        <taxon>Agaricomycetes</taxon>
        <taxon>Agaricomycetidae</taxon>
        <taxon>Agaricales</taxon>
        <taxon>Marasmiineae</taxon>
        <taxon>Omphalotaceae</taxon>
        <taxon>Marasmiellus</taxon>
    </lineage>
</organism>
<evidence type="ECO:0000256" key="11">
    <source>
        <dbReference type="ARBA" id="ARBA00023157"/>
    </source>
</evidence>
<evidence type="ECO:0000256" key="8">
    <source>
        <dbReference type="ARBA" id="ARBA00022729"/>
    </source>
</evidence>
<dbReference type="InterPro" id="IPR051735">
    <property type="entry name" value="CFEM_domain"/>
</dbReference>
<keyword evidence="4" id="KW-1003">Cell membrane</keyword>
<evidence type="ECO:0000313" key="16">
    <source>
        <dbReference type="EMBL" id="KAK7436510.1"/>
    </source>
</evidence>
<evidence type="ECO:0000256" key="14">
    <source>
        <dbReference type="SAM" id="SignalP"/>
    </source>
</evidence>